<name>B9M2B4_GEODF</name>
<accession>B9M2B4</accession>
<keyword evidence="2" id="KW-1185">Reference proteome</keyword>
<protein>
    <recommendedName>
        <fullName evidence="3">YkgJ family cysteine cluster protein</fullName>
    </recommendedName>
</protein>
<dbReference type="eggNOG" id="COG0727">
    <property type="taxonomic scope" value="Bacteria"/>
</dbReference>
<dbReference type="Proteomes" id="UP000007721">
    <property type="component" value="Chromosome"/>
</dbReference>
<dbReference type="InterPro" id="IPR005358">
    <property type="entry name" value="Puta_zinc/iron-chelating_dom"/>
</dbReference>
<dbReference type="KEGG" id="geo:Geob_2888"/>
<evidence type="ECO:0000313" key="1">
    <source>
        <dbReference type="EMBL" id="ACM21232.1"/>
    </source>
</evidence>
<dbReference type="HOGENOM" id="CLU_082366_1_0_7"/>
<proteinExistence type="predicted"/>
<dbReference type="EMBL" id="CP001390">
    <property type="protein sequence ID" value="ACM21232.1"/>
    <property type="molecule type" value="Genomic_DNA"/>
</dbReference>
<gene>
    <name evidence="1" type="ordered locus">Geob_2888</name>
</gene>
<sequence>MQVDNILTLYGQLLSSVDAWFGRCLSAVPEDIHCSKGCSHCCRGLFDITLLDACFLKSGFDNLGQGVQQKVADNARIRLEAIRAIWPEFAPPFTLNHRSDEEWDKIMPNEDETPCVLLDESGRCLVYEHRPMTCRLHGLPLVDMGGEIMDPALCSLNFVGKEPISLPQIRFEFIRLFQNELMLFKMFTGELLKFQLNELDTVIPAAILLTFDANQWQEWGRLLNVRPDH</sequence>
<dbReference type="AlphaFoldDB" id="B9M2B4"/>
<dbReference type="Pfam" id="PF03692">
    <property type="entry name" value="CxxCxxCC"/>
    <property type="match status" value="1"/>
</dbReference>
<dbReference type="OrthoDB" id="9810361at2"/>
<dbReference type="STRING" id="316067.Geob_2888"/>
<dbReference type="RefSeq" id="WP_012647960.1">
    <property type="nucleotide sequence ID" value="NC_011979.1"/>
</dbReference>
<evidence type="ECO:0008006" key="3">
    <source>
        <dbReference type="Google" id="ProtNLM"/>
    </source>
</evidence>
<evidence type="ECO:0000313" key="2">
    <source>
        <dbReference type="Proteomes" id="UP000007721"/>
    </source>
</evidence>
<reference evidence="1 2" key="1">
    <citation type="submission" date="2009-01" db="EMBL/GenBank/DDBJ databases">
        <title>Complete sequence of Geobacter sp. FRC-32.</title>
        <authorList>
            <consortium name="US DOE Joint Genome Institute"/>
            <person name="Lucas S."/>
            <person name="Copeland A."/>
            <person name="Lapidus A."/>
            <person name="Glavina del Rio T."/>
            <person name="Dalin E."/>
            <person name="Tice H."/>
            <person name="Bruce D."/>
            <person name="Goodwin L."/>
            <person name="Pitluck S."/>
            <person name="Saunders E."/>
            <person name="Brettin T."/>
            <person name="Detter J.C."/>
            <person name="Han C."/>
            <person name="Larimer F."/>
            <person name="Land M."/>
            <person name="Hauser L."/>
            <person name="Kyrpides N."/>
            <person name="Ovchinnikova G."/>
            <person name="Kostka J."/>
            <person name="Richardson P."/>
        </authorList>
    </citation>
    <scope>NUCLEOTIDE SEQUENCE [LARGE SCALE GENOMIC DNA]</scope>
    <source>
        <strain evidence="2">DSM 22248 / JCM 15807 / FRC-32</strain>
    </source>
</reference>
<organism evidence="1 2">
    <name type="scientific">Geotalea daltonii (strain DSM 22248 / JCM 15807 / FRC-32)</name>
    <name type="common">Geobacter daltonii</name>
    <dbReference type="NCBI Taxonomy" id="316067"/>
    <lineage>
        <taxon>Bacteria</taxon>
        <taxon>Pseudomonadati</taxon>
        <taxon>Thermodesulfobacteriota</taxon>
        <taxon>Desulfuromonadia</taxon>
        <taxon>Geobacterales</taxon>
        <taxon>Geobacteraceae</taxon>
        <taxon>Geotalea</taxon>
    </lineage>
</organism>